<keyword evidence="5" id="KW-0808">Transferase</keyword>
<comment type="pathway">
    <text evidence="2 17">Protein modification; protein glycosylation.</text>
</comment>
<evidence type="ECO:0000256" key="3">
    <source>
        <dbReference type="ARBA" id="ARBA00006492"/>
    </source>
</evidence>
<dbReference type="OrthoDB" id="440755at2759"/>
<keyword evidence="19" id="KW-1185">Reference proteome</keyword>
<evidence type="ECO:0000256" key="12">
    <source>
        <dbReference type="ARBA" id="ARBA00023211"/>
    </source>
</evidence>
<keyword evidence="4 17" id="KW-0328">Glycosyltransferase</keyword>
<evidence type="ECO:0000256" key="5">
    <source>
        <dbReference type="ARBA" id="ARBA00022679"/>
    </source>
</evidence>
<keyword evidence="11" id="KW-0472">Membrane</keyword>
<evidence type="ECO:0000256" key="1">
    <source>
        <dbReference type="ARBA" id="ARBA00004323"/>
    </source>
</evidence>
<keyword evidence="7 17" id="KW-0479">Metal-binding</keyword>
<dbReference type="EMBL" id="CAKAEH010000316">
    <property type="protein sequence ID" value="CAG9530580.1"/>
    <property type="molecule type" value="Genomic_DNA"/>
</dbReference>
<dbReference type="SUPFAM" id="SSF53448">
    <property type="entry name" value="Nucleotide-diphospho-sugar transferases"/>
    <property type="match status" value="1"/>
</dbReference>
<reference evidence="18" key="1">
    <citation type="submission" date="2021-09" db="EMBL/GenBank/DDBJ databases">
        <authorList>
            <consortium name="Pathogen Informatics"/>
        </authorList>
    </citation>
    <scope>NUCLEOTIDE SEQUENCE</scope>
</reference>
<comment type="similarity">
    <text evidence="3 17">Belongs to the glycosyltransferase 13 family.</text>
</comment>
<dbReference type="InterPro" id="IPR052261">
    <property type="entry name" value="Glycosyltransferase_13"/>
</dbReference>
<keyword evidence="8 17" id="KW-0735">Signal-anchor</keyword>
<evidence type="ECO:0000256" key="14">
    <source>
        <dbReference type="ARBA" id="ARBA00038949"/>
    </source>
</evidence>
<evidence type="ECO:0000313" key="19">
    <source>
        <dbReference type="Proteomes" id="UP000746747"/>
    </source>
</evidence>
<evidence type="ECO:0000256" key="15">
    <source>
        <dbReference type="ARBA" id="ARBA00041712"/>
    </source>
</evidence>
<evidence type="ECO:0000256" key="10">
    <source>
        <dbReference type="ARBA" id="ARBA00023034"/>
    </source>
</evidence>
<dbReference type="EC" id="2.4.1.101" evidence="14 17"/>
<feature type="non-terminal residue" evidence="18">
    <location>
        <position position="1"/>
    </location>
</feature>
<organism evidence="18 19">
    <name type="scientific">Cercopithifilaria johnstoni</name>
    <dbReference type="NCBI Taxonomy" id="2874296"/>
    <lineage>
        <taxon>Eukaryota</taxon>
        <taxon>Metazoa</taxon>
        <taxon>Ecdysozoa</taxon>
        <taxon>Nematoda</taxon>
        <taxon>Chromadorea</taxon>
        <taxon>Rhabditida</taxon>
        <taxon>Spirurina</taxon>
        <taxon>Spiruromorpha</taxon>
        <taxon>Filarioidea</taxon>
        <taxon>Onchocercidae</taxon>
        <taxon>Cercopithifilaria</taxon>
    </lineage>
</organism>
<dbReference type="InterPro" id="IPR029044">
    <property type="entry name" value="Nucleotide-diphossugar_trans"/>
</dbReference>
<evidence type="ECO:0000256" key="17">
    <source>
        <dbReference type="RuleBase" id="RU368119"/>
    </source>
</evidence>
<protein>
    <recommendedName>
        <fullName evidence="14 17">Alpha-1,3-mannosyl-glycoprotein 2-beta-N-acetylglucosaminyltransferase</fullName>
        <shortName evidence="17">GNT-I</shortName>
        <shortName evidence="17">GlcNAc-T I</shortName>
        <ecNumber evidence="14 17">2.4.1.101</ecNumber>
    </recommendedName>
    <alternativeName>
        <fullName evidence="15 17">N-glycosyl-oligosaccharide-glycoprotein N-acetylglucosaminyltransferase I</fullName>
    </alternativeName>
</protein>
<dbReference type="GO" id="GO:0030145">
    <property type="term" value="F:manganese ion binding"/>
    <property type="evidence" value="ECO:0007669"/>
    <property type="project" value="UniProtKB-UniRule"/>
</dbReference>
<keyword evidence="10 17" id="KW-0333">Golgi apparatus</keyword>
<dbReference type="PANTHER" id="PTHR10468">
    <property type="entry name" value="PROTEIN O-LINKED-MANNOSE BETA-1,2-N-ACETYLGLUCOSAMINYLTRANSFERASE 1/ALPHA-1,3-MANNOSYL-GLYCOPROTEIN 2-BETA-N-ACETYLGLUCOSAMINYLTRANSFERASE"/>
    <property type="match status" value="1"/>
</dbReference>
<keyword evidence="12 17" id="KW-0464">Manganese</keyword>
<evidence type="ECO:0000256" key="9">
    <source>
        <dbReference type="ARBA" id="ARBA00022989"/>
    </source>
</evidence>
<comment type="function">
    <text evidence="13 17">Initiates complex N-linked carbohydrate formation. Essential for the conversion of high-mannose to hybrid and complex N-glycans.</text>
</comment>
<dbReference type="GO" id="GO:0003827">
    <property type="term" value="F:alpha-1,3-mannosylglycoprotein 2-beta-N-acetylglucosaminyltransferase activity"/>
    <property type="evidence" value="ECO:0007669"/>
    <property type="project" value="UniProtKB-UniRule"/>
</dbReference>
<comment type="cofactor">
    <cofactor evidence="17">
        <name>Mn(2+)</name>
        <dbReference type="ChEBI" id="CHEBI:29035"/>
    </cofactor>
    <text evidence="17">The cofactor is mostly bound to the substrate.</text>
</comment>
<comment type="subcellular location">
    <subcellularLocation>
        <location evidence="1 17">Golgi apparatus membrane</location>
        <topology evidence="1 17">Single-pass type II membrane protein</topology>
    </subcellularLocation>
</comment>
<proteinExistence type="inferred from homology"/>
<dbReference type="UniPathway" id="UPA00378"/>
<comment type="caution">
    <text evidence="18">The sequence shown here is derived from an EMBL/GenBank/DDBJ whole genome shotgun (WGS) entry which is preliminary data.</text>
</comment>
<evidence type="ECO:0000256" key="2">
    <source>
        <dbReference type="ARBA" id="ARBA00004922"/>
    </source>
</evidence>
<dbReference type="Proteomes" id="UP000746747">
    <property type="component" value="Unassembled WGS sequence"/>
</dbReference>
<evidence type="ECO:0000256" key="8">
    <source>
        <dbReference type="ARBA" id="ARBA00022968"/>
    </source>
</evidence>
<sequence length="79" mass="9056">AVPATLDEILKGRFSNGTVLPEKVRLLYMSSADFKAFARKFGVMDDFRSGICRTCYHEVVSFRYGRHHVFLTPKEIQSI</sequence>
<accession>A0A8J2Q8E4</accession>
<comment type="catalytic activity">
    <reaction evidence="16 17">
        <text>N(4)-(alpha-D-Man-(1-&gt;3)-[alpha-D-Man-(1-&gt;3)-[alpha-D-Man-(1-&gt;6)]-alpha-D-Man-(1-&gt;6)]-beta-D-Man-(1-&gt;4)-beta-D-GlcNAc-(1-&gt;4)-beta-D-GlcNAc)-L-asparaginyl-[protein] (N-glucan mannose isomer 5A1,2) + UDP-N-acetyl-alpha-D-glucosamine = N(4)-{beta-D-GlcNAc-(1-&gt;2)-alpha-D-Man-(1-&gt;3)-[alpha-D-Man-(1-&gt;3)-[alpha-D-Man-(1-&gt;6)]-alpha-D-Man-(1-&gt;6)]-beta-D-Man-(1-&gt;4)-beta-D-GlcNAc-(1-&gt;4)-beta-D-GlcNAc}-L-asparaginyl-[protein] + UDP + H(+)</text>
        <dbReference type="Rhea" id="RHEA:11456"/>
        <dbReference type="Rhea" id="RHEA-COMP:14367"/>
        <dbReference type="Rhea" id="RHEA-COMP:14368"/>
        <dbReference type="ChEBI" id="CHEBI:15378"/>
        <dbReference type="ChEBI" id="CHEBI:57705"/>
        <dbReference type="ChEBI" id="CHEBI:58223"/>
        <dbReference type="ChEBI" id="CHEBI:59087"/>
        <dbReference type="ChEBI" id="CHEBI:60625"/>
        <dbReference type="EC" id="2.4.1.101"/>
    </reaction>
</comment>
<evidence type="ECO:0000256" key="11">
    <source>
        <dbReference type="ARBA" id="ARBA00023136"/>
    </source>
</evidence>
<dbReference type="Pfam" id="PF03071">
    <property type="entry name" value="GNT-I"/>
    <property type="match status" value="1"/>
</dbReference>
<keyword evidence="9" id="KW-1133">Transmembrane helix</keyword>
<gene>
    <name evidence="18" type="ORF">CJOHNSTONI_LOCUS1065</name>
</gene>
<dbReference type="Gene3D" id="3.10.180.20">
    <property type="entry name" value="N-Acetylglucosaminyltransferase I, Domain 2"/>
    <property type="match status" value="1"/>
</dbReference>
<evidence type="ECO:0000256" key="13">
    <source>
        <dbReference type="ARBA" id="ARBA00037706"/>
    </source>
</evidence>
<evidence type="ECO:0000256" key="16">
    <source>
        <dbReference type="ARBA" id="ARBA00049421"/>
    </source>
</evidence>
<evidence type="ECO:0000256" key="7">
    <source>
        <dbReference type="ARBA" id="ARBA00022723"/>
    </source>
</evidence>
<dbReference type="PANTHER" id="PTHR10468:SF0">
    <property type="entry name" value="ALPHA-1,3-MANNOSYL-GLYCOPROTEIN 2-BETA-N-ACETYLGLUCOSAMINYLTRANSFERASE"/>
    <property type="match status" value="1"/>
</dbReference>
<name>A0A8J2Q8E4_9BILA</name>
<evidence type="ECO:0000256" key="4">
    <source>
        <dbReference type="ARBA" id="ARBA00022676"/>
    </source>
</evidence>
<evidence type="ECO:0000256" key="6">
    <source>
        <dbReference type="ARBA" id="ARBA00022692"/>
    </source>
</evidence>
<dbReference type="AlphaFoldDB" id="A0A8J2Q8E4"/>
<keyword evidence="6" id="KW-0812">Transmembrane</keyword>
<dbReference type="InterPro" id="IPR004139">
    <property type="entry name" value="Glyco_trans_13"/>
</dbReference>
<evidence type="ECO:0000313" key="18">
    <source>
        <dbReference type="EMBL" id="CAG9530580.1"/>
    </source>
</evidence>
<dbReference type="GO" id="GO:0000139">
    <property type="term" value="C:Golgi membrane"/>
    <property type="evidence" value="ECO:0007669"/>
    <property type="project" value="UniProtKB-SubCell"/>
</dbReference>